<reference evidence="1 2" key="1">
    <citation type="submission" date="2014-12" db="EMBL/GenBank/DDBJ databases">
        <title>Draft Genome Sequence of Pseudoalteromonas luteoviolacea HI1.</title>
        <authorList>
            <person name="Asahina A.Y."/>
            <person name="Hadfield M.G."/>
        </authorList>
    </citation>
    <scope>NUCLEOTIDE SEQUENCE [LARGE SCALE GENOMIC DNA]</scope>
    <source>
        <strain evidence="1 2">HI1</strain>
    </source>
</reference>
<organism evidence="1 2">
    <name type="scientific">Pseudoalteromonas luteoviolacea</name>
    <dbReference type="NCBI Taxonomy" id="43657"/>
    <lineage>
        <taxon>Bacteria</taxon>
        <taxon>Pseudomonadati</taxon>
        <taxon>Pseudomonadota</taxon>
        <taxon>Gammaproteobacteria</taxon>
        <taxon>Alteromonadales</taxon>
        <taxon>Pseudoalteromonadaceae</taxon>
        <taxon>Pseudoalteromonas</taxon>
    </lineage>
</organism>
<evidence type="ECO:0000313" key="1">
    <source>
        <dbReference type="EMBL" id="KID56161.1"/>
    </source>
</evidence>
<gene>
    <name evidence="1" type="ORF">JF50_17935</name>
</gene>
<proteinExistence type="predicted"/>
<accession>A0A0C1Q6C4</accession>
<name>A0A0C1Q6C4_9GAMM</name>
<dbReference type="AlphaFoldDB" id="A0A0C1Q6C4"/>
<dbReference type="RefSeq" id="WP_039610735.1">
    <property type="nucleotide sequence ID" value="NZ_JWIC01000007.1"/>
</dbReference>
<evidence type="ECO:0008006" key="3">
    <source>
        <dbReference type="Google" id="ProtNLM"/>
    </source>
</evidence>
<evidence type="ECO:0000313" key="2">
    <source>
        <dbReference type="Proteomes" id="UP000031327"/>
    </source>
</evidence>
<dbReference type="EMBL" id="JWIC01000007">
    <property type="protein sequence ID" value="KID56161.1"/>
    <property type="molecule type" value="Genomic_DNA"/>
</dbReference>
<dbReference type="Proteomes" id="UP000031327">
    <property type="component" value="Unassembled WGS sequence"/>
</dbReference>
<protein>
    <recommendedName>
        <fullName evidence="3">SH3 domain-containing protein</fullName>
    </recommendedName>
</protein>
<comment type="caution">
    <text evidence="1">The sequence shown here is derived from an EMBL/GenBank/DDBJ whole genome shotgun (WGS) entry which is preliminary data.</text>
</comment>
<sequence>MKEDISVFDTESKAAYHDAINRPAPKPIAKLYKDSTVTVIYDTYGKDYWACRVELPNKIKGWVLCTYLTFTQSN</sequence>
<dbReference type="OrthoDB" id="7068174at2"/>